<proteinExistence type="predicted"/>
<name>A0ABP3XBK4_9FIRM</name>
<comment type="caution">
    <text evidence="1">The sequence shown here is derived from an EMBL/GenBank/DDBJ whole genome shotgun (WGS) entry which is preliminary data.</text>
</comment>
<protein>
    <submittedName>
        <fullName evidence="1">Uncharacterized protein</fullName>
    </submittedName>
</protein>
<evidence type="ECO:0000313" key="1">
    <source>
        <dbReference type="EMBL" id="GAA0862445.1"/>
    </source>
</evidence>
<accession>A0ABP3XBK4</accession>
<keyword evidence="2" id="KW-1185">Reference proteome</keyword>
<reference evidence="2" key="1">
    <citation type="journal article" date="2019" name="Int. J. Syst. Evol. Microbiol.">
        <title>The Global Catalogue of Microorganisms (GCM) 10K type strain sequencing project: providing services to taxonomists for standard genome sequencing and annotation.</title>
        <authorList>
            <consortium name="The Broad Institute Genomics Platform"/>
            <consortium name="The Broad Institute Genome Sequencing Center for Infectious Disease"/>
            <person name="Wu L."/>
            <person name="Ma J."/>
        </authorList>
    </citation>
    <scope>NUCLEOTIDE SEQUENCE [LARGE SCALE GENOMIC DNA]</scope>
    <source>
        <strain evidence="2">JCM 6486</strain>
    </source>
</reference>
<dbReference type="EMBL" id="BAAACP010000003">
    <property type="protein sequence ID" value="GAA0862445.1"/>
    <property type="molecule type" value="Genomic_DNA"/>
</dbReference>
<evidence type="ECO:0000313" key="2">
    <source>
        <dbReference type="Proteomes" id="UP001400965"/>
    </source>
</evidence>
<organism evidence="1 2">
    <name type="scientific">Paraclostridium tenue</name>
    <dbReference type="NCBI Taxonomy" id="1737"/>
    <lineage>
        <taxon>Bacteria</taxon>
        <taxon>Bacillati</taxon>
        <taxon>Bacillota</taxon>
        <taxon>Clostridia</taxon>
        <taxon>Peptostreptococcales</taxon>
        <taxon>Peptostreptococcaceae</taxon>
        <taxon>Paraclostridium</taxon>
    </lineage>
</organism>
<dbReference type="Proteomes" id="UP001400965">
    <property type="component" value="Unassembled WGS sequence"/>
</dbReference>
<gene>
    <name evidence="1" type="ORF">GCM10008917_07820</name>
</gene>
<sequence>MSAKLHIFTPLSAKKTYFETVLYFLILKMKFRRVGKEWAKEKTLDKIKGQYLF</sequence>